<feature type="compositionally biased region" description="Polar residues" evidence="6">
    <location>
        <begin position="73"/>
        <end position="84"/>
    </location>
</feature>
<dbReference type="RefSeq" id="XP_066079862.1">
    <property type="nucleotide sequence ID" value="XM_066223765.1"/>
</dbReference>
<proteinExistence type="predicted"/>
<dbReference type="EMBL" id="CP144108">
    <property type="protein sequence ID" value="WWC93100.1"/>
    <property type="molecule type" value="Genomic_DNA"/>
</dbReference>
<keyword evidence="3" id="KW-0238">DNA-binding</keyword>
<dbReference type="CDD" id="cd12148">
    <property type="entry name" value="fungal_TF_MHR"/>
    <property type="match status" value="1"/>
</dbReference>
<comment type="subcellular location">
    <subcellularLocation>
        <location evidence="1">Nucleus</location>
    </subcellularLocation>
</comment>
<evidence type="ECO:0000313" key="8">
    <source>
        <dbReference type="Proteomes" id="UP001355207"/>
    </source>
</evidence>
<feature type="compositionally biased region" description="Polar residues" evidence="6">
    <location>
        <begin position="115"/>
        <end position="128"/>
    </location>
</feature>
<dbReference type="GO" id="GO:0000976">
    <property type="term" value="F:transcription cis-regulatory region binding"/>
    <property type="evidence" value="ECO:0007669"/>
    <property type="project" value="TreeGrafter"/>
</dbReference>
<feature type="region of interest" description="Disordered" evidence="6">
    <location>
        <begin position="115"/>
        <end position="134"/>
    </location>
</feature>
<organism evidence="7 8">
    <name type="scientific">Kwoniella dendrophila CBS 6074</name>
    <dbReference type="NCBI Taxonomy" id="1295534"/>
    <lineage>
        <taxon>Eukaryota</taxon>
        <taxon>Fungi</taxon>
        <taxon>Dikarya</taxon>
        <taxon>Basidiomycota</taxon>
        <taxon>Agaricomycotina</taxon>
        <taxon>Tremellomycetes</taxon>
        <taxon>Tremellales</taxon>
        <taxon>Cryptococcaceae</taxon>
        <taxon>Kwoniella</taxon>
    </lineage>
</organism>
<keyword evidence="2" id="KW-0805">Transcription regulation</keyword>
<feature type="region of interest" description="Disordered" evidence="6">
    <location>
        <begin position="140"/>
        <end position="171"/>
    </location>
</feature>
<evidence type="ECO:0000256" key="5">
    <source>
        <dbReference type="ARBA" id="ARBA00023242"/>
    </source>
</evidence>
<sequence length="820" mass="92181">MSSNAGPSVQPTTAKRKSRSTRGLQNKVNALEEQMEQVKVNLENVVSLLLRLAPTANQGGLSVTPDSNRHQDSITPSSHQFTSQPPLPENAKSSTTPNVSLEQWVQQISGTIPSTSFHNYNTNHQSENGVRESEKNLKVIEEEEGSEGSSSDGEGDEKEQREGEGIEGMSMMREMLRREERRRLRADGHTPTEPLSPKDNISIIHHQQHHQKKNSFGYDAHTQEPINGPKKRKRSHHEHNQSHSVTPSSKLSDPIVDGICTEAHGKGLFDLFFRGAHAFIPVFDPSMDTWESLRRRSPFSISAILFVGQKILDAGHEASELQKQLKDYAEKIGKTTLFSPIANAEALQAMIVLASWGDTGWRPGSHAVSMGYDMELYKCLPKLAEHQRVLSSVGSSDNRVKEAEQRMVIGARLWLLVCKMAIEMAYNHGRPLIIDEALILPHSHALMNHPSRLPTDGRIIASCELLLHRLPLHKISISSDRRDVDQALQRFNDGALSWEAKWREYYIQQGFSEDNILITDLTTQRCFSSVLANSYLLRDIRSPHDVENLPTHRKRWLLSSLDDARFISSRILSTEKSKLLYANHYSHVALASVSRIYIRLATLFPEAVDLRKVAKDLTQLTDVLAHFPGVSFARQLRYVISKARKKRILPPETRPTSPTKPSSNQVQWNNSNPSEAYNNIIQPQPQTSQVSPQTFDIHGLFNGNNNGGDNVLHESPMEFDPFLAEELFNQNIFGTNPNHVTQTFNSDQIFGEVAGNSWIVDGNIGGLWFENDPSMNSVNDLGISSWLDFPALGESPSFLLLYKGYKIADTMNLLRSWTIR</sequence>
<feature type="compositionally biased region" description="Polar residues" evidence="6">
    <location>
        <begin position="242"/>
        <end position="251"/>
    </location>
</feature>
<evidence type="ECO:0000256" key="2">
    <source>
        <dbReference type="ARBA" id="ARBA00023015"/>
    </source>
</evidence>
<keyword evidence="5" id="KW-0539">Nucleus</keyword>
<keyword evidence="8" id="KW-1185">Reference proteome</keyword>
<evidence type="ECO:0008006" key="9">
    <source>
        <dbReference type="Google" id="ProtNLM"/>
    </source>
</evidence>
<dbReference type="PANTHER" id="PTHR31845">
    <property type="entry name" value="FINGER DOMAIN PROTEIN, PUTATIVE-RELATED"/>
    <property type="match status" value="1"/>
</dbReference>
<reference evidence="7 8" key="1">
    <citation type="submission" date="2024-01" db="EMBL/GenBank/DDBJ databases">
        <title>Comparative genomics of Cryptococcus and Kwoniella reveals pathogenesis evolution and contrasting modes of karyotype evolution via chromosome fusion or intercentromeric recombination.</title>
        <authorList>
            <person name="Coelho M.A."/>
            <person name="David-Palma M."/>
            <person name="Shea T."/>
            <person name="Bowers K."/>
            <person name="McGinley-Smith S."/>
            <person name="Mohammad A.W."/>
            <person name="Gnirke A."/>
            <person name="Yurkov A.M."/>
            <person name="Nowrousian M."/>
            <person name="Sun S."/>
            <person name="Cuomo C.A."/>
            <person name="Heitman J."/>
        </authorList>
    </citation>
    <scope>NUCLEOTIDE SEQUENCE [LARGE SCALE GENOMIC DNA]</scope>
    <source>
        <strain evidence="7 8">CBS 6074</strain>
    </source>
</reference>
<feature type="compositionally biased region" description="Polar residues" evidence="6">
    <location>
        <begin position="654"/>
        <end position="677"/>
    </location>
</feature>
<dbReference type="Proteomes" id="UP001355207">
    <property type="component" value="Chromosome 11"/>
</dbReference>
<gene>
    <name evidence="7" type="ORF">L201_008065</name>
</gene>
<dbReference type="AlphaFoldDB" id="A0AAX4K699"/>
<protein>
    <recommendedName>
        <fullName evidence="9">Transcription factor domain-containing protein</fullName>
    </recommendedName>
</protein>
<dbReference type="GeneID" id="91098733"/>
<evidence type="ECO:0000256" key="4">
    <source>
        <dbReference type="ARBA" id="ARBA00023163"/>
    </source>
</evidence>
<dbReference type="PANTHER" id="PTHR31845:SF17">
    <property type="entry name" value="ZN(II)2CYS6 TRANSCRIPTION FACTOR (EUROFUNG)"/>
    <property type="match status" value="1"/>
</dbReference>
<keyword evidence="4" id="KW-0804">Transcription</keyword>
<feature type="region of interest" description="Disordered" evidence="6">
    <location>
        <begin position="1"/>
        <end position="28"/>
    </location>
</feature>
<evidence type="ECO:0000256" key="1">
    <source>
        <dbReference type="ARBA" id="ARBA00004123"/>
    </source>
</evidence>
<evidence type="ECO:0000256" key="3">
    <source>
        <dbReference type="ARBA" id="ARBA00023125"/>
    </source>
</evidence>
<name>A0AAX4K699_9TREE</name>
<dbReference type="InterPro" id="IPR051089">
    <property type="entry name" value="prtT"/>
</dbReference>
<feature type="region of interest" description="Disordered" evidence="6">
    <location>
        <begin position="206"/>
        <end position="253"/>
    </location>
</feature>
<feature type="region of interest" description="Disordered" evidence="6">
    <location>
        <begin position="647"/>
        <end position="677"/>
    </location>
</feature>
<dbReference type="GO" id="GO:0000981">
    <property type="term" value="F:DNA-binding transcription factor activity, RNA polymerase II-specific"/>
    <property type="evidence" value="ECO:0007669"/>
    <property type="project" value="TreeGrafter"/>
</dbReference>
<accession>A0AAX4K699</accession>
<evidence type="ECO:0000256" key="6">
    <source>
        <dbReference type="SAM" id="MobiDB-lite"/>
    </source>
</evidence>
<feature type="compositionally biased region" description="Polar residues" evidence="6">
    <location>
        <begin position="1"/>
        <end position="13"/>
    </location>
</feature>
<dbReference type="GO" id="GO:0005634">
    <property type="term" value="C:nucleus"/>
    <property type="evidence" value="ECO:0007669"/>
    <property type="project" value="UniProtKB-SubCell"/>
</dbReference>
<feature type="region of interest" description="Disordered" evidence="6">
    <location>
        <begin position="58"/>
        <end position="97"/>
    </location>
</feature>
<evidence type="ECO:0000313" key="7">
    <source>
        <dbReference type="EMBL" id="WWC93100.1"/>
    </source>
</evidence>